<dbReference type="AlphaFoldDB" id="A0A849VLW2"/>
<protein>
    <submittedName>
        <fullName evidence="3">Pilus assembly protein</fullName>
    </submittedName>
</protein>
<keyword evidence="1" id="KW-0812">Transmembrane</keyword>
<dbReference type="EMBL" id="JABUMX010000001">
    <property type="protein sequence ID" value="NTS30791.1"/>
    <property type="molecule type" value="Genomic_DNA"/>
</dbReference>
<reference evidence="3 4" key="1">
    <citation type="submission" date="2020-05" db="EMBL/GenBank/DDBJ databases">
        <authorList>
            <person name="Kim M.K."/>
        </authorList>
    </citation>
    <scope>NUCLEOTIDE SEQUENCE [LARGE SCALE GENOMIC DNA]</scope>
    <source>
        <strain evidence="3 4">BT25</strain>
    </source>
</reference>
<organism evidence="3 4">
    <name type="scientific">Phyllobacterium pellucidum</name>
    <dbReference type="NCBI Taxonomy" id="2740464"/>
    <lineage>
        <taxon>Bacteria</taxon>
        <taxon>Pseudomonadati</taxon>
        <taxon>Pseudomonadota</taxon>
        <taxon>Alphaproteobacteria</taxon>
        <taxon>Hyphomicrobiales</taxon>
        <taxon>Phyllobacteriaceae</taxon>
        <taxon>Phyllobacterium</taxon>
    </lineage>
</organism>
<evidence type="ECO:0000259" key="2">
    <source>
        <dbReference type="Pfam" id="PF07811"/>
    </source>
</evidence>
<name>A0A849VLW2_9HYPH</name>
<accession>A0A849VLW2</accession>
<dbReference type="RefSeq" id="WP_091919900.1">
    <property type="nucleotide sequence ID" value="NZ_CP088292.1"/>
</dbReference>
<evidence type="ECO:0000256" key="1">
    <source>
        <dbReference type="SAM" id="Phobius"/>
    </source>
</evidence>
<keyword evidence="4" id="KW-1185">Reference proteome</keyword>
<comment type="caution">
    <text evidence="3">The sequence shown here is derived from an EMBL/GenBank/DDBJ whole genome shotgun (WGS) entry which is preliminary data.</text>
</comment>
<dbReference type="Pfam" id="PF07811">
    <property type="entry name" value="TadE"/>
    <property type="match status" value="1"/>
</dbReference>
<feature type="domain" description="TadE-like" evidence="2">
    <location>
        <begin position="45"/>
        <end position="87"/>
    </location>
</feature>
<proteinExistence type="predicted"/>
<keyword evidence="1" id="KW-1133">Transmembrane helix</keyword>
<feature type="transmembrane region" description="Helical" evidence="1">
    <location>
        <begin position="47"/>
        <end position="66"/>
    </location>
</feature>
<sequence>MFYNDKNNQSHEGVAAASAALRCTGRVRQSRLVALLARFRRNRRGTVAIEFAMIALPFFLLIFVIFEVGMTFMAQQVMANATDEIARRLRTGELRAANISGNQLRDRICAKLILPEAGCANLVVDLKTYANFTNVPVTIPLKPNGDVDSTGFKNNVGGAGTINQLRVFYRWPILTNLMRNRIETIDGTGRTLLFSTATWRNEPFV</sequence>
<gene>
    <name evidence="3" type="ORF">HQ945_05960</name>
</gene>
<dbReference type="InterPro" id="IPR012495">
    <property type="entry name" value="TadE-like_dom"/>
</dbReference>
<dbReference type="Proteomes" id="UP000550508">
    <property type="component" value="Unassembled WGS sequence"/>
</dbReference>
<evidence type="ECO:0000313" key="4">
    <source>
        <dbReference type="Proteomes" id="UP000550508"/>
    </source>
</evidence>
<keyword evidence="1" id="KW-0472">Membrane</keyword>
<evidence type="ECO:0000313" key="3">
    <source>
        <dbReference type="EMBL" id="NTS30791.1"/>
    </source>
</evidence>